<dbReference type="InterPro" id="IPR036010">
    <property type="entry name" value="2Fe-2S_ferredoxin-like_sf"/>
</dbReference>
<name>A0A437M716_9SPHN</name>
<keyword evidence="3" id="KW-1185">Reference proteome</keyword>
<dbReference type="InterPro" id="IPR042204">
    <property type="entry name" value="2Fe-2S-bd_N"/>
</dbReference>
<accession>A0A437M716</accession>
<dbReference type="OrthoDB" id="573392at2"/>
<comment type="caution">
    <text evidence="2">The sequence shown here is derived from an EMBL/GenBank/DDBJ whole genome shotgun (WGS) entry which is preliminary data.</text>
</comment>
<evidence type="ECO:0000256" key="1">
    <source>
        <dbReference type="ARBA" id="ARBA00023002"/>
    </source>
</evidence>
<gene>
    <name evidence="2" type="ORF">EOD43_06455</name>
</gene>
<organism evidence="2 3">
    <name type="scientific">Sphingomonas crocodyli</name>
    <dbReference type="NCBI Taxonomy" id="1979270"/>
    <lineage>
        <taxon>Bacteria</taxon>
        <taxon>Pseudomonadati</taxon>
        <taxon>Pseudomonadota</taxon>
        <taxon>Alphaproteobacteria</taxon>
        <taxon>Sphingomonadales</taxon>
        <taxon>Sphingomonadaceae</taxon>
        <taxon>Sphingomonas</taxon>
    </lineage>
</organism>
<dbReference type="Pfam" id="PF13510">
    <property type="entry name" value="Fer2_4"/>
    <property type="match status" value="1"/>
</dbReference>
<dbReference type="GO" id="GO:0016491">
    <property type="term" value="F:oxidoreductase activity"/>
    <property type="evidence" value="ECO:0007669"/>
    <property type="project" value="UniProtKB-KW"/>
</dbReference>
<dbReference type="Gene3D" id="3.10.20.440">
    <property type="entry name" value="2Fe-2S iron-sulphur cluster binding domain, sarcosine oxidase, alpha subunit, N-terminal domain"/>
    <property type="match status" value="1"/>
</dbReference>
<sequence length="102" mass="10887">MFRKIDPARAPSPVMLTIDGVGVTADEGEPLAAVLLRNAPYSCRRTPVSGASRAPFCMMGVCFECLVEVDGATSTRSCLVRVRDGLDVRRQNHRPGPDGGLA</sequence>
<keyword evidence="1" id="KW-0560">Oxidoreductase</keyword>
<protein>
    <submittedName>
        <fullName evidence="2">(2Fe-2S)-binding protein</fullName>
    </submittedName>
</protein>
<dbReference type="RefSeq" id="WP_127742193.1">
    <property type="nucleotide sequence ID" value="NZ_SACN01000001.1"/>
</dbReference>
<reference evidence="2 3" key="1">
    <citation type="submission" date="2019-01" db="EMBL/GenBank/DDBJ databases">
        <authorList>
            <person name="Chen W.-M."/>
        </authorList>
    </citation>
    <scope>NUCLEOTIDE SEQUENCE [LARGE SCALE GENOMIC DNA]</scope>
    <source>
        <strain evidence="2 3">CCP-7</strain>
    </source>
</reference>
<dbReference type="SUPFAM" id="SSF54292">
    <property type="entry name" value="2Fe-2S ferredoxin-like"/>
    <property type="match status" value="1"/>
</dbReference>
<dbReference type="Proteomes" id="UP000282971">
    <property type="component" value="Unassembled WGS sequence"/>
</dbReference>
<evidence type="ECO:0000313" key="3">
    <source>
        <dbReference type="Proteomes" id="UP000282971"/>
    </source>
</evidence>
<proteinExistence type="predicted"/>
<dbReference type="GO" id="GO:0051536">
    <property type="term" value="F:iron-sulfur cluster binding"/>
    <property type="evidence" value="ECO:0007669"/>
    <property type="project" value="InterPro"/>
</dbReference>
<dbReference type="AlphaFoldDB" id="A0A437M716"/>
<dbReference type="EMBL" id="SACN01000001">
    <property type="protein sequence ID" value="RVT93510.1"/>
    <property type="molecule type" value="Genomic_DNA"/>
</dbReference>
<evidence type="ECO:0000313" key="2">
    <source>
        <dbReference type="EMBL" id="RVT93510.1"/>
    </source>
</evidence>